<dbReference type="CDD" id="cd17039">
    <property type="entry name" value="Ubl_ubiquitin_like"/>
    <property type="match status" value="1"/>
</dbReference>
<sequence length="473" mass="51418">MAAPSTTHVRVRLDFVGIRLPPCIVPCELSSRATVKSFKKRIRRMTKRAFRERDVCLCLQGCALLDRLPLEGLLTDGSHLVVATKFIYEQLLGSVWSPAALMVAEGSKSLLQSDSAWGSPRGWPPARADTPSQRRTQGLRAAKRRAPSSRDSSESSLSSDSSASSDSEPETDQGRASTPAAALQCDPAPSGKSTSVAETSPAQKRVRHAAASDTPMSSQTPMTDAKATKKTRRGRRAGRKVKAKQQQQQQQQQELQELQEAQPQPQQELQSNKQEFQQPPAHQTTQEASAHKKLPQQQKQPSKASNPPRTRHADMTASSNVPTQLSESTARIASSHTAPAAAATTASVTRTPSEPALPTVATILAQYRWQPLIRPTQVDDILAFKELELGADCMPRISDTKVARVLQVDGSQVQLERLHSLPEDSGPNSALGKFLLSPATDTLDNDENASTAGDVRSWVETFNMDEVQCADIK</sequence>
<dbReference type="GO" id="GO:0000387">
    <property type="term" value="P:spliceosomal snRNP assembly"/>
    <property type="evidence" value="ECO:0000318"/>
    <property type="project" value="GO_Central"/>
</dbReference>
<dbReference type="RefSeq" id="XP_001744312.1">
    <property type="nucleotide sequence ID" value="XM_001744260.1"/>
</dbReference>
<dbReference type="Proteomes" id="UP000001357">
    <property type="component" value="Unassembled WGS sequence"/>
</dbReference>
<gene>
    <name evidence="2" type="ORF">MONBRDRAFT_36348</name>
</gene>
<dbReference type="GO" id="GO:0030619">
    <property type="term" value="F:U1 snRNA binding"/>
    <property type="evidence" value="ECO:0000318"/>
    <property type="project" value="GO_Central"/>
</dbReference>
<feature type="compositionally biased region" description="Polar residues" evidence="1">
    <location>
        <begin position="271"/>
        <end position="288"/>
    </location>
</feature>
<organism evidence="2 3">
    <name type="scientific">Monosiga brevicollis</name>
    <name type="common">Choanoflagellate</name>
    <dbReference type="NCBI Taxonomy" id="81824"/>
    <lineage>
        <taxon>Eukaryota</taxon>
        <taxon>Choanoflagellata</taxon>
        <taxon>Craspedida</taxon>
        <taxon>Salpingoecidae</taxon>
        <taxon>Monosiga</taxon>
    </lineage>
</organism>
<evidence type="ECO:0000256" key="1">
    <source>
        <dbReference type="SAM" id="MobiDB-lite"/>
    </source>
</evidence>
<dbReference type="InParanoid" id="A9UV44"/>
<evidence type="ECO:0008006" key="4">
    <source>
        <dbReference type="Google" id="ProtNLM"/>
    </source>
</evidence>
<dbReference type="KEGG" id="mbr:MONBRDRAFT_36348"/>
<feature type="compositionally biased region" description="Polar residues" evidence="1">
    <location>
        <begin position="316"/>
        <end position="329"/>
    </location>
</feature>
<feature type="compositionally biased region" description="Basic residues" evidence="1">
    <location>
        <begin position="228"/>
        <end position="243"/>
    </location>
</feature>
<reference evidence="2 3" key="1">
    <citation type="journal article" date="2008" name="Nature">
        <title>The genome of the choanoflagellate Monosiga brevicollis and the origin of metazoans.</title>
        <authorList>
            <consortium name="JGI Sequencing"/>
            <person name="King N."/>
            <person name="Westbrook M.J."/>
            <person name="Young S.L."/>
            <person name="Kuo A."/>
            <person name="Abedin M."/>
            <person name="Chapman J."/>
            <person name="Fairclough S."/>
            <person name="Hellsten U."/>
            <person name="Isogai Y."/>
            <person name="Letunic I."/>
            <person name="Marr M."/>
            <person name="Pincus D."/>
            <person name="Putnam N."/>
            <person name="Rokas A."/>
            <person name="Wright K.J."/>
            <person name="Zuzow R."/>
            <person name="Dirks W."/>
            <person name="Good M."/>
            <person name="Goodstein D."/>
            <person name="Lemons D."/>
            <person name="Li W."/>
            <person name="Lyons J.B."/>
            <person name="Morris A."/>
            <person name="Nichols S."/>
            <person name="Richter D.J."/>
            <person name="Salamov A."/>
            <person name="Bork P."/>
            <person name="Lim W.A."/>
            <person name="Manning G."/>
            <person name="Miller W.T."/>
            <person name="McGinnis W."/>
            <person name="Shapiro H."/>
            <person name="Tjian R."/>
            <person name="Grigoriev I.V."/>
            <person name="Rokhsar D."/>
        </authorList>
    </citation>
    <scope>NUCLEOTIDE SEQUENCE [LARGE SCALE GENOMIC DNA]</scope>
    <source>
        <strain evidence="3">MX1 / ATCC 50154</strain>
    </source>
</reference>
<accession>A9UV44</accession>
<evidence type="ECO:0000313" key="2">
    <source>
        <dbReference type="EMBL" id="EDQ91015.1"/>
    </source>
</evidence>
<protein>
    <recommendedName>
        <fullName evidence="4">Coilin</fullName>
    </recommendedName>
</protein>
<feature type="region of interest" description="Disordered" evidence="1">
    <location>
        <begin position="113"/>
        <end position="353"/>
    </location>
</feature>
<dbReference type="GeneID" id="5889425"/>
<feature type="compositionally biased region" description="Low complexity" evidence="1">
    <location>
        <begin position="154"/>
        <end position="166"/>
    </location>
</feature>
<dbReference type="EMBL" id="CH991546">
    <property type="protein sequence ID" value="EDQ91015.1"/>
    <property type="molecule type" value="Genomic_DNA"/>
</dbReference>
<feature type="compositionally biased region" description="Low complexity" evidence="1">
    <location>
        <begin position="295"/>
        <end position="308"/>
    </location>
</feature>
<keyword evidence="3" id="KW-1185">Reference proteome</keyword>
<feature type="compositionally biased region" description="Low complexity" evidence="1">
    <location>
        <begin position="244"/>
        <end position="270"/>
    </location>
</feature>
<proteinExistence type="predicted"/>
<name>A9UV44_MONBE</name>
<feature type="compositionally biased region" description="Low complexity" evidence="1">
    <location>
        <begin position="330"/>
        <end position="353"/>
    </location>
</feature>
<evidence type="ECO:0000313" key="3">
    <source>
        <dbReference type="Proteomes" id="UP000001357"/>
    </source>
</evidence>
<dbReference type="GO" id="GO:0030620">
    <property type="term" value="F:U2 snRNA binding"/>
    <property type="evidence" value="ECO:0000318"/>
    <property type="project" value="GO_Central"/>
</dbReference>
<feature type="compositionally biased region" description="Polar residues" evidence="1">
    <location>
        <begin position="191"/>
        <end position="202"/>
    </location>
</feature>
<dbReference type="AlphaFoldDB" id="A9UV44"/>
<dbReference type="GO" id="GO:0015030">
    <property type="term" value="C:Cajal body"/>
    <property type="evidence" value="ECO:0000318"/>
    <property type="project" value="GO_Central"/>
</dbReference>